<evidence type="ECO:0000256" key="7">
    <source>
        <dbReference type="ARBA" id="ARBA00022857"/>
    </source>
</evidence>
<dbReference type="EC" id="1.8.1.2" evidence="3"/>
<dbReference type="PANTHER" id="PTHR19384:SF128">
    <property type="entry name" value="NADPH OXIDOREDUCTASE A"/>
    <property type="match status" value="1"/>
</dbReference>
<name>A0A941INW7_9ACTN</name>
<comment type="catalytic activity">
    <reaction evidence="10">
        <text>hydrogen sulfide + 3 NADP(+) + 3 H2O = sulfite + 3 NADPH + 4 H(+)</text>
        <dbReference type="Rhea" id="RHEA:13801"/>
        <dbReference type="ChEBI" id="CHEBI:15377"/>
        <dbReference type="ChEBI" id="CHEBI:15378"/>
        <dbReference type="ChEBI" id="CHEBI:17359"/>
        <dbReference type="ChEBI" id="CHEBI:29919"/>
        <dbReference type="ChEBI" id="CHEBI:57783"/>
        <dbReference type="ChEBI" id="CHEBI:58349"/>
        <dbReference type="EC" id="1.8.1.2"/>
    </reaction>
</comment>
<dbReference type="FunFam" id="3.40.50.80:FF:000001">
    <property type="entry name" value="NADPH--cytochrome P450 reductase 1"/>
    <property type="match status" value="1"/>
</dbReference>
<keyword evidence="7" id="KW-0521">NADP</keyword>
<evidence type="ECO:0000256" key="6">
    <source>
        <dbReference type="ARBA" id="ARBA00022827"/>
    </source>
</evidence>
<feature type="region of interest" description="Disordered" evidence="11">
    <location>
        <begin position="1"/>
        <end position="44"/>
    </location>
</feature>
<dbReference type="EMBL" id="JAGSOH010000236">
    <property type="protein sequence ID" value="MBR7831403.1"/>
    <property type="molecule type" value="Genomic_DNA"/>
</dbReference>
<dbReference type="Pfam" id="PF00175">
    <property type="entry name" value="NAD_binding_1"/>
    <property type="match status" value="1"/>
</dbReference>
<dbReference type="CDD" id="cd06199">
    <property type="entry name" value="SiR"/>
    <property type="match status" value="1"/>
</dbReference>
<keyword evidence="9" id="KW-0198">Cysteine biosynthesis</keyword>
<evidence type="ECO:0000313" key="13">
    <source>
        <dbReference type="EMBL" id="MBR7831403.1"/>
    </source>
</evidence>
<sequence length="415" mass="45530">GDSSVSDATTSSTSSISSIAAIPRTGLSPSSSPSSSPSPQTRSAPVTVCAPLIGNELLSLPGATKEVRRFTFDLSANPLAYQAGDALSIRPVNDVALVEEWLSLTGTSADAETLVDIDHVGAVPFREALLRHLEISKITTGLLAFIADRNGDRMLRKLLRPDNKGELSQWSWGRQAADVLAEYPVQANPQEWAASLKRLQNRQYSISSSPRTDPTKVSLTVSVVRYESALGRRRNGVCSAYLADAEPGTPITVHVQPSPHFRPPADPHTPMIMVGPGTGVAPFIGFLHDRRAQGHAAPNWLFFGEQHRATDFYYRDDLAALTEDGTLDHLDTAFSRDQRNKIYVQDRMQEHGHRLWTWLEAGAHFYVCGDASRMAKDVDRALRGIITTHGGLTAQATDTYVKRLVTEKRYVRDVY</sequence>
<evidence type="ECO:0000256" key="5">
    <source>
        <dbReference type="ARBA" id="ARBA00022643"/>
    </source>
</evidence>
<evidence type="ECO:0000256" key="10">
    <source>
        <dbReference type="ARBA" id="ARBA00052219"/>
    </source>
</evidence>
<dbReference type="PROSITE" id="PS51384">
    <property type="entry name" value="FAD_FR"/>
    <property type="match status" value="1"/>
</dbReference>
<evidence type="ECO:0000256" key="8">
    <source>
        <dbReference type="ARBA" id="ARBA00023002"/>
    </source>
</evidence>
<comment type="cofactor">
    <cofactor evidence="2">
        <name>FAD</name>
        <dbReference type="ChEBI" id="CHEBI:57692"/>
    </cofactor>
</comment>
<keyword evidence="14" id="KW-1185">Reference proteome</keyword>
<evidence type="ECO:0000259" key="12">
    <source>
        <dbReference type="PROSITE" id="PS51384"/>
    </source>
</evidence>
<evidence type="ECO:0000256" key="4">
    <source>
        <dbReference type="ARBA" id="ARBA00022630"/>
    </source>
</evidence>
<protein>
    <recommendedName>
        <fullName evidence="3">assimilatory sulfite reductase (NADPH)</fullName>
        <ecNumber evidence="3">1.8.1.2</ecNumber>
    </recommendedName>
</protein>
<dbReference type="PRINTS" id="PR00371">
    <property type="entry name" value="FPNCR"/>
</dbReference>
<keyword evidence="6" id="KW-0274">FAD</keyword>
<dbReference type="SUPFAM" id="SSF52343">
    <property type="entry name" value="Ferredoxin reductase-like, C-terminal NADP-linked domain"/>
    <property type="match status" value="1"/>
</dbReference>
<dbReference type="RefSeq" id="WP_372463431.1">
    <property type="nucleotide sequence ID" value="NZ_JAGSOH010000236.1"/>
</dbReference>
<feature type="domain" description="FAD-binding FR-type" evidence="12">
    <location>
        <begin position="45"/>
        <end position="264"/>
    </location>
</feature>
<dbReference type="Pfam" id="PF00667">
    <property type="entry name" value="FAD_binding_1"/>
    <property type="match status" value="1"/>
</dbReference>
<dbReference type="InterPro" id="IPR017938">
    <property type="entry name" value="Riboflavin_synthase-like_b-brl"/>
</dbReference>
<dbReference type="Proteomes" id="UP000676325">
    <property type="component" value="Unassembled WGS sequence"/>
</dbReference>
<organism evidence="13 14">
    <name type="scientific">Actinospica acidithermotolerans</name>
    <dbReference type="NCBI Taxonomy" id="2828514"/>
    <lineage>
        <taxon>Bacteria</taxon>
        <taxon>Bacillati</taxon>
        <taxon>Actinomycetota</taxon>
        <taxon>Actinomycetes</taxon>
        <taxon>Catenulisporales</taxon>
        <taxon>Actinospicaceae</taxon>
        <taxon>Actinospica</taxon>
    </lineage>
</organism>
<dbReference type="InterPro" id="IPR001433">
    <property type="entry name" value="OxRdtase_FAD/NAD-bd"/>
</dbReference>
<dbReference type="InterPro" id="IPR017927">
    <property type="entry name" value="FAD-bd_FR_type"/>
</dbReference>
<dbReference type="SUPFAM" id="SSF63380">
    <property type="entry name" value="Riboflavin synthase domain-like"/>
    <property type="match status" value="1"/>
</dbReference>
<feature type="compositionally biased region" description="Low complexity" evidence="11">
    <location>
        <begin position="1"/>
        <end position="39"/>
    </location>
</feature>
<keyword evidence="9" id="KW-0028">Amino-acid biosynthesis</keyword>
<keyword evidence="8" id="KW-0560">Oxidoreductase</keyword>
<gene>
    <name evidence="13" type="ORF">KDK95_34180</name>
</gene>
<dbReference type="GO" id="GO:0005829">
    <property type="term" value="C:cytosol"/>
    <property type="evidence" value="ECO:0007669"/>
    <property type="project" value="TreeGrafter"/>
</dbReference>
<dbReference type="InterPro" id="IPR023173">
    <property type="entry name" value="NADPH_Cyt_P450_Rdtase_alpha"/>
</dbReference>
<keyword evidence="4" id="KW-0285">Flavoprotein</keyword>
<feature type="non-terminal residue" evidence="13">
    <location>
        <position position="1"/>
    </location>
</feature>
<evidence type="ECO:0000256" key="2">
    <source>
        <dbReference type="ARBA" id="ARBA00001974"/>
    </source>
</evidence>
<keyword evidence="5" id="KW-0288">FMN</keyword>
<comment type="cofactor">
    <cofactor evidence="1">
        <name>FMN</name>
        <dbReference type="ChEBI" id="CHEBI:58210"/>
    </cofactor>
</comment>
<dbReference type="GO" id="GO:0019344">
    <property type="term" value="P:cysteine biosynthetic process"/>
    <property type="evidence" value="ECO:0007669"/>
    <property type="project" value="UniProtKB-KW"/>
</dbReference>
<evidence type="ECO:0000256" key="1">
    <source>
        <dbReference type="ARBA" id="ARBA00001917"/>
    </source>
</evidence>
<dbReference type="Gene3D" id="1.20.990.10">
    <property type="entry name" value="NADPH-cytochrome p450 Reductase, Chain A, domain 3"/>
    <property type="match status" value="1"/>
</dbReference>
<proteinExistence type="predicted"/>
<dbReference type="InterPro" id="IPR001709">
    <property type="entry name" value="Flavoprot_Pyr_Nucl_cyt_Rdtase"/>
</dbReference>
<dbReference type="InterPro" id="IPR039261">
    <property type="entry name" value="FNR_nucleotide-bd"/>
</dbReference>
<evidence type="ECO:0000256" key="9">
    <source>
        <dbReference type="ARBA" id="ARBA00023192"/>
    </source>
</evidence>
<comment type="caution">
    <text evidence="13">The sequence shown here is derived from an EMBL/GenBank/DDBJ whole genome shotgun (WGS) entry which is preliminary data.</text>
</comment>
<reference evidence="13" key="1">
    <citation type="submission" date="2021-04" db="EMBL/GenBank/DDBJ databases">
        <title>Genome based classification of Actinospica acidithermotolerans sp. nov., an actinobacterium isolated from an Indonesian hot spring.</title>
        <authorList>
            <person name="Kusuma A.B."/>
            <person name="Putra K.E."/>
            <person name="Nafisah S."/>
            <person name="Loh J."/>
            <person name="Nouioui I."/>
            <person name="Goodfellow M."/>
        </authorList>
    </citation>
    <scope>NUCLEOTIDE SEQUENCE</scope>
    <source>
        <strain evidence="13">MGRD01-02</strain>
    </source>
</reference>
<dbReference type="GO" id="GO:0010181">
    <property type="term" value="F:FMN binding"/>
    <property type="evidence" value="ECO:0007669"/>
    <property type="project" value="TreeGrafter"/>
</dbReference>
<evidence type="ECO:0000256" key="11">
    <source>
        <dbReference type="SAM" id="MobiDB-lite"/>
    </source>
</evidence>
<dbReference type="AlphaFoldDB" id="A0A941INW7"/>
<evidence type="ECO:0000313" key="14">
    <source>
        <dbReference type="Proteomes" id="UP000676325"/>
    </source>
</evidence>
<dbReference type="PANTHER" id="PTHR19384">
    <property type="entry name" value="NITRIC OXIDE SYNTHASE-RELATED"/>
    <property type="match status" value="1"/>
</dbReference>
<dbReference type="Gene3D" id="3.40.50.80">
    <property type="entry name" value="Nucleotide-binding domain of ferredoxin-NADP reductase (FNR) module"/>
    <property type="match status" value="1"/>
</dbReference>
<dbReference type="InterPro" id="IPR003097">
    <property type="entry name" value="CysJ-like_FAD-binding"/>
</dbReference>
<evidence type="ECO:0000256" key="3">
    <source>
        <dbReference type="ARBA" id="ARBA00012604"/>
    </source>
</evidence>
<dbReference type="GO" id="GO:0004783">
    <property type="term" value="F:sulfite reductase (NADPH) activity"/>
    <property type="evidence" value="ECO:0007669"/>
    <property type="project" value="UniProtKB-EC"/>
</dbReference>
<dbReference type="GO" id="GO:0050660">
    <property type="term" value="F:flavin adenine dinucleotide binding"/>
    <property type="evidence" value="ECO:0007669"/>
    <property type="project" value="TreeGrafter"/>
</dbReference>
<dbReference type="Gene3D" id="2.40.30.10">
    <property type="entry name" value="Translation factors"/>
    <property type="match status" value="1"/>
</dbReference>
<accession>A0A941INW7</accession>